<comment type="subcellular location">
    <subcellularLocation>
        <location evidence="1">Cell envelope</location>
    </subcellularLocation>
    <subcellularLocation>
        <location evidence="2">Cell outer membrane</location>
    </subcellularLocation>
    <subcellularLocation>
        <location evidence="3">Secreted</location>
    </subcellularLocation>
</comment>
<keyword evidence="7" id="KW-0998">Cell outer membrane</keyword>
<dbReference type="GO" id="GO:0005576">
    <property type="term" value="C:extracellular region"/>
    <property type="evidence" value="ECO:0007669"/>
    <property type="project" value="UniProtKB-SubCell"/>
</dbReference>
<evidence type="ECO:0000256" key="3">
    <source>
        <dbReference type="ARBA" id="ARBA00004613"/>
    </source>
</evidence>
<sequence>MKRAGFTMIELIFVIVILGILSAVALPRLVGVAEDARIGTVEAFVATLNRSAGPTMWSNTMRSATPGSVVGLQLEDFIDIPAGITIDVNNLGGCGDNDNNTSTFNGGAIATVNSLTNVETIYCEDGNGVDAPRFSFAENDYNLSVQAN</sequence>
<comment type="caution">
    <text evidence="8">The sequence shown here is derived from an EMBL/GenBank/DDBJ whole genome shotgun (WGS) entry which is preliminary data.</text>
</comment>
<evidence type="ECO:0000313" key="9">
    <source>
        <dbReference type="Proteomes" id="UP000309561"/>
    </source>
</evidence>
<evidence type="ECO:0000256" key="2">
    <source>
        <dbReference type="ARBA" id="ARBA00004442"/>
    </source>
</evidence>
<accession>A0A4U2ZA35</accession>
<dbReference type="Pfam" id="PF07963">
    <property type="entry name" value="N_methyl"/>
    <property type="match status" value="1"/>
</dbReference>
<dbReference type="InterPro" id="IPR003368">
    <property type="entry name" value="POMP_repeat"/>
</dbReference>
<dbReference type="Gene3D" id="3.30.700.10">
    <property type="entry name" value="Glycoprotein, Type 4 Pilin"/>
    <property type="match status" value="1"/>
</dbReference>
<name>A0A4U2ZA35_9BACT</name>
<dbReference type="Proteomes" id="UP000309561">
    <property type="component" value="Unassembled WGS sequence"/>
</dbReference>
<dbReference type="InterPro" id="IPR045584">
    <property type="entry name" value="Pilin-like"/>
</dbReference>
<keyword evidence="9" id="KW-1185">Reference proteome</keyword>
<gene>
    <name evidence="8" type="ORF">FCU45_01960</name>
</gene>
<protein>
    <submittedName>
        <fullName evidence="8">Prepilin-type N-terminal cleavage/methylation domain-containing protein</fullName>
    </submittedName>
</protein>
<evidence type="ECO:0000256" key="1">
    <source>
        <dbReference type="ARBA" id="ARBA00004196"/>
    </source>
</evidence>
<dbReference type="InterPro" id="IPR012902">
    <property type="entry name" value="N_methyl_site"/>
</dbReference>
<keyword evidence="6" id="KW-0472">Membrane</keyword>
<keyword evidence="4" id="KW-0964">Secreted</keyword>
<evidence type="ECO:0000313" key="8">
    <source>
        <dbReference type="EMBL" id="TKI71169.1"/>
    </source>
</evidence>
<evidence type="ECO:0000256" key="6">
    <source>
        <dbReference type="ARBA" id="ARBA00023136"/>
    </source>
</evidence>
<dbReference type="RefSeq" id="WP_137011731.1">
    <property type="nucleotide sequence ID" value="NZ_SZPX01000001.1"/>
</dbReference>
<evidence type="ECO:0000256" key="7">
    <source>
        <dbReference type="ARBA" id="ARBA00023237"/>
    </source>
</evidence>
<dbReference type="SUPFAM" id="SSF54523">
    <property type="entry name" value="Pili subunits"/>
    <property type="match status" value="1"/>
</dbReference>
<dbReference type="GO" id="GO:0009279">
    <property type="term" value="C:cell outer membrane"/>
    <property type="evidence" value="ECO:0007669"/>
    <property type="project" value="UniProtKB-SubCell"/>
</dbReference>
<dbReference type="NCBIfam" id="TIGR01376">
    <property type="entry name" value="POMP_repeat"/>
    <property type="match status" value="1"/>
</dbReference>
<proteinExistence type="predicted"/>
<evidence type="ECO:0000256" key="4">
    <source>
        <dbReference type="ARBA" id="ARBA00022525"/>
    </source>
</evidence>
<dbReference type="EMBL" id="SZPX01000001">
    <property type="protein sequence ID" value="TKI71169.1"/>
    <property type="molecule type" value="Genomic_DNA"/>
</dbReference>
<reference evidence="8 9" key="1">
    <citation type="submission" date="2019-04" db="EMBL/GenBank/DDBJ databases">
        <title>Sulfurimonas crateris sp. nov. a facultative anaerobic sulfur-oxidizing chemolithautotrophic bacterium isolated from a terrestrial mud vulcano.</title>
        <authorList>
            <person name="Ratnikova N.M."/>
            <person name="Slobodkin A.I."/>
            <person name="Merkel A.Y."/>
            <person name="Novikov A."/>
            <person name="Bonch-Osmolovskaya E.A."/>
            <person name="Slobodkina G.B."/>
        </authorList>
    </citation>
    <scope>NUCLEOTIDE SEQUENCE [LARGE SCALE GENOMIC DNA]</scope>
    <source>
        <strain evidence="8 9">SN118</strain>
    </source>
</reference>
<dbReference type="OrthoDB" id="5349145at2"/>
<dbReference type="AlphaFoldDB" id="A0A4U2ZA35"/>
<evidence type="ECO:0000256" key="5">
    <source>
        <dbReference type="ARBA" id="ARBA00022729"/>
    </source>
</evidence>
<organism evidence="8 9">
    <name type="scientific">Sulfurimonas crateris</name>
    <dbReference type="NCBI Taxonomy" id="2574727"/>
    <lineage>
        <taxon>Bacteria</taxon>
        <taxon>Pseudomonadati</taxon>
        <taxon>Campylobacterota</taxon>
        <taxon>Epsilonproteobacteria</taxon>
        <taxon>Campylobacterales</taxon>
        <taxon>Sulfurimonadaceae</taxon>
        <taxon>Sulfurimonas</taxon>
    </lineage>
</organism>
<dbReference type="NCBIfam" id="TIGR02532">
    <property type="entry name" value="IV_pilin_GFxxxE"/>
    <property type="match status" value="1"/>
</dbReference>
<keyword evidence="5" id="KW-0732">Signal</keyword>